<evidence type="ECO:0000313" key="6">
    <source>
        <dbReference type="EMBL" id="PXX90732.1"/>
    </source>
</evidence>
<dbReference type="PANTHER" id="PTHR43630">
    <property type="entry name" value="POLY-BETA-1,6-N-ACETYL-D-GLUCOSAMINE SYNTHASE"/>
    <property type="match status" value="1"/>
</dbReference>
<dbReference type="CDD" id="cd06439">
    <property type="entry name" value="CESA_like_1"/>
    <property type="match status" value="1"/>
</dbReference>
<dbReference type="Proteomes" id="UP000253987">
    <property type="component" value="Unassembled WGS sequence"/>
</dbReference>
<keyword evidence="4" id="KW-0812">Transmembrane</keyword>
<evidence type="ECO:0000259" key="5">
    <source>
        <dbReference type="Pfam" id="PF00535"/>
    </source>
</evidence>
<dbReference type="AlphaFoldDB" id="A0A2V3ZI99"/>
<reference evidence="7" key="1">
    <citation type="submission" date="2018-05" db="EMBL/GenBank/DDBJ databases">
        <authorList>
            <person name="Lu D."/>
        </authorList>
    </citation>
    <scope>NUCLEOTIDE SEQUENCE [LARGE SCALE GENOMIC DNA]</scope>
    <source>
        <strain evidence="7">F01</strain>
    </source>
</reference>
<dbReference type="OrthoDB" id="9766971at2"/>
<feature type="transmembrane region" description="Helical" evidence="4">
    <location>
        <begin position="294"/>
        <end position="313"/>
    </location>
</feature>
<evidence type="ECO:0000256" key="2">
    <source>
        <dbReference type="ARBA" id="ARBA00022676"/>
    </source>
</evidence>
<feature type="transmembrane region" description="Helical" evidence="4">
    <location>
        <begin position="319"/>
        <end position="336"/>
    </location>
</feature>
<reference evidence="6 7" key="2">
    <citation type="submission" date="2018-06" db="EMBL/GenBank/DDBJ databases">
        <title>Marinobactersediminissp. nov, a moderately halophilic bacterium isolated from marine solar saltern.</title>
        <authorList>
            <person name="Zhang Y."/>
        </authorList>
    </citation>
    <scope>NUCLEOTIDE SEQUENCE [LARGE SCALE GENOMIC DNA]</scope>
    <source>
        <strain evidence="6 7">F01</strain>
    </source>
</reference>
<protein>
    <submittedName>
        <fullName evidence="6">Glycosyltransferase family 2 protein</fullName>
    </submittedName>
</protein>
<sequence>MLVPMFWLSLLLLFYIYFGYPLLASAFARLWPKPVKADIGYQPKVSILIAAYNEAKDIEATLHNKLAQDYPAEKLEVLVVSDESDDGTDEIIDRVASSAPFPIRLFRQVPRQGKTAGLNTLVRESTGDILLFSDANSQWDRQAIKYLCSNFADPEIGYVTGKMVYVNDDGSLIGDGCSAYMKYENWLREQETALGSVVGVDGGIDAMRKTLYQPLRADQLPDFVQPLKVVEQGYRVVYEPQALLKEEALHDSSSELSMRVRVSLRALWALKDMKHLMNPATHGMYAIQLTSHKLLRYFAFVPLALLTIASLLLSPKGDIYLLAAIGLIFLYAFAWVGHSQEAAGRHLLIIYAVPYYFILLNIASLKAVKAFMKGEKKIIWNPRKG</sequence>
<keyword evidence="4" id="KW-1133">Transmembrane helix</keyword>
<evidence type="ECO:0000256" key="3">
    <source>
        <dbReference type="ARBA" id="ARBA00022679"/>
    </source>
</evidence>
<dbReference type="SUPFAM" id="SSF53448">
    <property type="entry name" value="Nucleotide-diphospho-sugar transferases"/>
    <property type="match status" value="1"/>
</dbReference>
<evidence type="ECO:0000256" key="1">
    <source>
        <dbReference type="ARBA" id="ARBA00006739"/>
    </source>
</evidence>
<keyword evidence="7" id="KW-1185">Reference proteome</keyword>
<keyword evidence="2" id="KW-0328">Glycosyltransferase</keyword>
<keyword evidence="3 6" id="KW-0808">Transferase</keyword>
<evidence type="ECO:0000256" key="4">
    <source>
        <dbReference type="SAM" id="Phobius"/>
    </source>
</evidence>
<keyword evidence="4" id="KW-0472">Membrane</keyword>
<dbReference type="RefSeq" id="WP_114612957.1">
    <property type="nucleotide sequence ID" value="NZ_QFWX01000004.1"/>
</dbReference>
<name>A0A2V3ZI99_9GAMM</name>
<dbReference type="Gene3D" id="3.90.550.10">
    <property type="entry name" value="Spore Coat Polysaccharide Biosynthesis Protein SpsA, Chain A"/>
    <property type="match status" value="1"/>
</dbReference>
<evidence type="ECO:0000313" key="7">
    <source>
        <dbReference type="Proteomes" id="UP000253987"/>
    </source>
</evidence>
<proteinExistence type="inferred from homology"/>
<dbReference type="InterPro" id="IPR029044">
    <property type="entry name" value="Nucleotide-diphossugar_trans"/>
</dbReference>
<dbReference type="InterPro" id="IPR001173">
    <property type="entry name" value="Glyco_trans_2-like"/>
</dbReference>
<dbReference type="Pfam" id="PF00535">
    <property type="entry name" value="Glycos_transf_2"/>
    <property type="match status" value="1"/>
</dbReference>
<dbReference type="GO" id="GO:0016757">
    <property type="term" value="F:glycosyltransferase activity"/>
    <property type="evidence" value="ECO:0007669"/>
    <property type="project" value="UniProtKB-KW"/>
</dbReference>
<accession>A0A2V3ZI99</accession>
<dbReference type="EMBL" id="QFWX01000004">
    <property type="protein sequence ID" value="PXX90732.1"/>
    <property type="molecule type" value="Genomic_DNA"/>
</dbReference>
<organism evidence="6 7">
    <name type="scientific">Marinobacter vulgaris</name>
    <dbReference type="NCBI Taxonomy" id="1928331"/>
    <lineage>
        <taxon>Bacteria</taxon>
        <taxon>Pseudomonadati</taxon>
        <taxon>Pseudomonadota</taxon>
        <taxon>Gammaproteobacteria</taxon>
        <taxon>Pseudomonadales</taxon>
        <taxon>Marinobacteraceae</taxon>
        <taxon>Marinobacter</taxon>
    </lineage>
</organism>
<feature type="transmembrane region" description="Helical" evidence="4">
    <location>
        <begin position="348"/>
        <end position="368"/>
    </location>
</feature>
<comment type="similarity">
    <text evidence="1">Belongs to the glycosyltransferase 2 family.</text>
</comment>
<comment type="caution">
    <text evidence="6">The sequence shown here is derived from an EMBL/GenBank/DDBJ whole genome shotgun (WGS) entry which is preliminary data.</text>
</comment>
<feature type="transmembrane region" description="Helical" evidence="4">
    <location>
        <begin position="6"/>
        <end position="28"/>
    </location>
</feature>
<gene>
    <name evidence="6" type="ORF">DIT71_09295</name>
</gene>
<dbReference type="PANTHER" id="PTHR43630:SF1">
    <property type="entry name" value="POLY-BETA-1,6-N-ACETYL-D-GLUCOSAMINE SYNTHASE"/>
    <property type="match status" value="1"/>
</dbReference>
<feature type="domain" description="Glycosyltransferase 2-like" evidence="5">
    <location>
        <begin position="46"/>
        <end position="174"/>
    </location>
</feature>